<dbReference type="Pfam" id="PF02630">
    <property type="entry name" value="SCO1-SenC"/>
    <property type="match status" value="1"/>
</dbReference>
<evidence type="ECO:0000256" key="1">
    <source>
        <dbReference type="ARBA" id="ARBA00010996"/>
    </source>
</evidence>
<comment type="similarity">
    <text evidence="1">Belongs to the SCO1/2 family.</text>
</comment>
<sequence>MYYYNSRSGVVQAEKSVPDNSAQPDANDVKTGSAPDEPVQIPDFTATDQLGNEVSLEQIKGEFAMLCFGATRDVDDARSRLENLTEIVRQSDRKSNMQYMRALFVSEEPEKDVPEKMAGLLSDYKIQSERRKKGPRILGLTGSDVTKMREMVNRFNEQVTSEGKTEVVHEGDPDGTLFLINPDGQLVAGFKYAAHGVDTRQVTNAIAEEILAYTHSHPQWHSPKKIGRRSA</sequence>
<evidence type="ECO:0000313" key="3">
    <source>
        <dbReference type="EMBL" id="CAL5220893.1"/>
    </source>
</evidence>
<dbReference type="SUPFAM" id="SSF52833">
    <property type="entry name" value="Thioredoxin-like"/>
    <property type="match status" value="1"/>
</dbReference>
<keyword evidence="4" id="KW-1185">Reference proteome</keyword>
<proteinExistence type="inferred from homology"/>
<comment type="caution">
    <text evidence="3">The sequence shown here is derived from an EMBL/GenBank/DDBJ whole genome shotgun (WGS) entry which is preliminary data.</text>
</comment>
<dbReference type="InterPro" id="IPR036249">
    <property type="entry name" value="Thioredoxin-like_sf"/>
</dbReference>
<evidence type="ECO:0000256" key="2">
    <source>
        <dbReference type="SAM" id="MobiDB-lite"/>
    </source>
</evidence>
<feature type="region of interest" description="Disordered" evidence="2">
    <location>
        <begin position="1"/>
        <end position="40"/>
    </location>
</feature>
<gene>
    <name evidence="3" type="primary">g2984</name>
    <name evidence="3" type="ORF">VP750_LOCUS2552</name>
</gene>
<dbReference type="EMBL" id="CAXHTA020000004">
    <property type="protein sequence ID" value="CAL5220893.1"/>
    <property type="molecule type" value="Genomic_DNA"/>
</dbReference>
<protein>
    <submittedName>
        <fullName evidence="3">G2984 protein</fullName>
    </submittedName>
</protein>
<dbReference type="Gene3D" id="3.40.30.10">
    <property type="entry name" value="Glutaredoxin"/>
    <property type="match status" value="1"/>
</dbReference>
<organism evidence="3 4">
    <name type="scientific">Coccomyxa viridis</name>
    <dbReference type="NCBI Taxonomy" id="1274662"/>
    <lineage>
        <taxon>Eukaryota</taxon>
        <taxon>Viridiplantae</taxon>
        <taxon>Chlorophyta</taxon>
        <taxon>core chlorophytes</taxon>
        <taxon>Trebouxiophyceae</taxon>
        <taxon>Trebouxiophyceae incertae sedis</taxon>
        <taxon>Coccomyxaceae</taxon>
        <taxon>Coccomyxa</taxon>
    </lineage>
</organism>
<evidence type="ECO:0000313" key="4">
    <source>
        <dbReference type="Proteomes" id="UP001497392"/>
    </source>
</evidence>
<name>A0ABP1FLQ4_9CHLO</name>
<accession>A0ABP1FLQ4</accession>
<dbReference type="Proteomes" id="UP001497392">
    <property type="component" value="Unassembled WGS sequence"/>
</dbReference>
<dbReference type="PANTHER" id="PTHR12151">
    <property type="entry name" value="ELECTRON TRANSPORT PROTIN SCO1/SENC FAMILY MEMBER"/>
    <property type="match status" value="1"/>
</dbReference>
<reference evidence="3 4" key="1">
    <citation type="submission" date="2024-06" db="EMBL/GenBank/DDBJ databases">
        <authorList>
            <person name="Kraege A."/>
            <person name="Thomma B."/>
        </authorList>
    </citation>
    <scope>NUCLEOTIDE SEQUENCE [LARGE SCALE GENOMIC DNA]</scope>
</reference>
<dbReference type="PANTHER" id="PTHR12151:SF25">
    <property type="entry name" value="LINALOOL DEHYDRATASE_ISOMERASE DOMAIN-CONTAINING PROTEIN"/>
    <property type="match status" value="1"/>
</dbReference>
<dbReference type="InterPro" id="IPR003782">
    <property type="entry name" value="SCO1/SenC"/>
</dbReference>